<dbReference type="Pfam" id="PF00017">
    <property type="entry name" value="SH2"/>
    <property type="match status" value="1"/>
</dbReference>
<protein>
    <submittedName>
        <fullName evidence="4">CLNK protein</fullName>
    </submittedName>
</protein>
<feature type="non-terminal residue" evidence="4">
    <location>
        <position position="1"/>
    </location>
</feature>
<proteinExistence type="predicted"/>
<dbReference type="GO" id="GO:0007169">
    <property type="term" value="P:cell surface receptor protein tyrosine kinase signaling pathway"/>
    <property type="evidence" value="ECO:0007669"/>
    <property type="project" value="TreeGrafter"/>
</dbReference>
<dbReference type="PROSITE" id="PS50001">
    <property type="entry name" value="SH2"/>
    <property type="match status" value="1"/>
</dbReference>
<dbReference type="SUPFAM" id="SSF55550">
    <property type="entry name" value="SH2 domain"/>
    <property type="match status" value="1"/>
</dbReference>
<feature type="domain" description="SH2" evidence="3">
    <location>
        <begin position="50"/>
        <end position="160"/>
    </location>
</feature>
<gene>
    <name evidence="4" type="primary">Clnk</name>
    <name evidence="4" type="ORF">GTO95_0016468</name>
</gene>
<organism evidence="4 5">
    <name type="scientific">Atractosteus spatula</name>
    <name type="common">Alligator gar</name>
    <name type="synonym">Lepisosteus spatula</name>
    <dbReference type="NCBI Taxonomy" id="7917"/>
    <lineage>
        <taxon>Eukaryota</taxon>
        <taxon>Metazoa</taxon>
        <taxon>Chordata</taxon>
        <taxon>Craniata</taxon>
        <taxon>Vertebrata</taxon>
        <taxon>Euteleostomi</taxon>
        <taxon>Actinopterygii</taxon>
        <taxon>Neopterygii</taxon>
        <taxon>Holostei</taxon>
        <taxon>Semionotiformes</taxon>
        <taxon>Lepisosteidae</taxon>
        <taxon>Atractosteus</taxon>
    </lineage>
</organism>
<reference evidence="4" key="1">
    <citation type="journal article" date="2021" name="Cell">
        <title>Tracing the genetic footprints of vertebrate landing in non-teleost ray-finned fishes.</title>
        <authorList>
            <person name="Bi X."/>
            <person name="Wang K."/>
            <person name="Yang L."/>
            <person name="Pan H."/>
            <person name="Jiang H."/>
            <person name="Wei Q."/>
            <person name="Fang M."/>
            <person name="Yu H."/>
            <person name="Zhu C."/>
            <person name="Cai Y."/>
            <person name="He Y."/>
            <person name="Gan X."/>
            <person name="Zeng H."/>
            <person name="Yu D."/>
            <person name="Zhu Y."/>
            <person name="Jiang H."/>
            <person name="Qiu Q."/>
            <person name="Yang H."/>
            <person name="Zhang Y.E."/>
            <person name="Wang W."/>
            <person name="Zhu M."/>
            <person name="He S."/>
            <person name="Zhang G."/>
        </authorList>
    </citation>
    <scope>NUCLEOTIDE SEQUENCE</scope>
    <source>
        <strain evidence="4">Allg_001</strain>
    </source>
</reference>
<evidence type="ECO:0000259" key="3">
    <source>
        <dbReference type="PROSITE" id="PS50001"/>
    </source>
</evidence>
<name>A0A8J7NKC2_ATRSP</name>
<dbReference type="Gene3D" id="3.30.505.10">
    <property type="entry name" value="SH2 domain"/>
    <property type="match status" value="1"/>
</dbReference>
<dbReference type="SMART" id="SM00252">
    <property type="entry name" value="SH2"/>
    <property type="match status" value="1"/>
</dbReference>
<dbReference type="FunFam" id="3.30.505.10:FF:000016">
    <property type="entry name" value="B-cell linker protein isoform 2"/>
    <property type="match status" value="1"/>
</dbReference>
<evidence type="ECO:0000256" key="1">
    <source>
        <dbReference type="ARBA" id="ARBA00022999"/>
    </source>
</evidence>
<comment type="caution">
    <text evidence="4">The sequence shown here is derived from an EMBL/GenBank/DDBJ whole genome shotgun (WGS) entry which is preliminary data.</text>
</comment>
<evidence type="ECO:0000313" key="4">
    <source>
        <dbReference type="EMBL" id="MBN3314912.1"/>
    </source>
</evidence>
<evidence type="ECO:0000256" key="2">
    <source>
        <dbReference type="PROSITE-ProRule" id="PRU00191"/>
    </source>
</evidence>
<dbReference type="AlphaFoldDB" id="A0A8J7NKC2"/>
<dbReference type="InterPro" id="IPR000980">
    <property type="entry name" value="SH2"/>
</dbReference>
<accession>A0A8J7NKC2</accession>
<sequence>MPSQIPRYNYEWPPVKKDMKKHRPTWEDHGLETPRDLARKTSPNLNDYKWYIGACDRYEAENALYATQMDGAFLVRDCSKNITDEPYVLVLFYRNKVYNIKIRYIRDKQRYGLGTGLWRNDVFDSVSAIIKFHLTFPIVLIDGKDKTGSQKEMCTLTYPLTKEDVN</sequence>
<feature type="non-terminal residue" evidence="4">
    <location>
        <position position="166"/>
    </location>
</feature>
<dbReference type="GO" id="GO:0005737">
    <property type="term" value="C:cytoplasm"/>
    <property type="evidence" value="ECO:0007669"/>
    <property type="project" value="UniProtKB-ARBA"/>
</dbReference>
<dbReference type="PANTHER" id="PTHR14098:SF2">
    <property type="entry name" value="CYTOKINE-DEPENDENT HEMATOPOIETIC CELL LINKER"/>
    <property type="match status" value="1"/>
</dbReference>
<dbReference type="PANTHER" id="PTHR14098">
    <property type="entry name" value="SH2 DOMAIN CONTAINING PROTEIN"/>
    <property type="match status" value="1"/>
</dbReference>
<keyword evidence="5" id="KW-1185">Reference proteome</keyword>
<dbReference type="EMBL" id="JAAWVO010018463">
    <property type="protein sequence ID" value="MBN3314912.1"/>
    <property type="molecule type" value="Genomic_DNA"/>
</dbReference>
<dbReference type="GO" id="GO:0035556">
    <property type="term" value="P:intracellular signal transduction"/>
    <property type="evidence" value="ECO:0007669"/>
    <property type="project" value="TreeGrafter"/>
</dbReference>
<dbReference type="InterPro" id="IPR051751">
    <property type="entry name" value="Immunoreceptor_sig_adapters"/>
</dbReference>
<evidence type="ECO:0000313" key="5">
    <source>
        <dbReference type="Proteomes" id="UP000736164"/>
    </source>
</evidence>
<dbReference type="Proteomes" id="UP000736164">
    <property type="component" value="Unassembled WGS sequence"/>
</dbReference>
<keyword evidence="1 2" id="KW-0727">SH2 domain</keyword>
<dbReference type="InterPro" id="IPR036860">
    <property type="entry name" value="SH2_dom_sf"/>
</dbReference>